<dbReference type="InterPro" id="IPR036249">
    <property type="entry name" value="Thioredoxin-like_sf"/>
</dbReference>
<dbReference type="Gene3D" id="3.40.30.10">
    <property type="entry name" value="Glutaredoxin"/>
    <property type="match status" value="2"/>
</dbReference>
<feature type="domain" description="Thioredoxin" evidence="2">
    <location>
        <begin position="394"/>
        <end position="496"/>
    </location>
</feature>
<sequence>MTNPLAVAFHFVVTTLVNHAKGYLLVPNPPLATPLTEQNYQEFLRSQDQIGIVFQYPAYQGEPDMRITEFAIVTKILENNPKCKFGVYHAKVSPSSPAELMKPSLSYINNGDLISFRGNVNRIAEMLAWIAKERICDMYLPNLDVARYYVKSLEYGHVHTFILISNRQEKERIVNSAYDTVMSTGLRVPVMVVDNEDVVRFIFKRYHLPENVVKGDSLLVARNIQTLNSTKFYVDDLEDKEKLHAFLLKELIPPVHGTNSYMLDEVFTMEKIIVYIYTKMEMLEEYVDPTWMDNFAKKHSDKFIFIHSKGDPAVERRLNQLLVIDTDYIDTAVRAFEMHPDRLEFVKYKPIDLQDGSLSQVKLMNFVRDLRNGRIKHFVKSEPPVPSRINTGVVKVVVGEDFNHKVIESDEDVLILFYTPWSGHSHNAKRVFRDLGRRVKGLSSLLIANFDAFNNEVENVSLSAYPTVMLYPHGDKHKPLLYQGDIALEPLASFLEKGCKKQFISSTSVLEKVLSKEQLFEMHTEL</sequence>
<dbReference type="InterPro" id="IPR013766">
    <property type="entry name" value="Thioredoxin_domain"/>
</dbReference>
<dbReference type="PANTHER" id="PTHR18929">
    <property type="entry name" value="PROTEIN DISULFIDE ISOMERASE"/>
    <property type="match status" value="1"/>
</dbReference>
<dbReference type="EMBL" id="JAVEPI010000005">
    <property type="protein sequence ID" value="KAK1441724.1"/>
    <property type="molecule type" value="Genomic_DNA"/>
</dbReference>
<dbReference type="PANTHER" id="PTHR18929:SF219">
    <property type="entry name" value="THIOREDOXIN"/>
    <property type="match status" value="1"/>
</dbReference>
<dbReference type="GO" id="GO:0003756">
    <property type="term" value="F:protein disulfide isomerase activity"/>
    <property type="evidence" value="ECO:0007669"/>
    <property type="project" value="TreeGrafter"/>
</dbReference>
<dbReference type="GO" id="GO:0005783">
    <property type="term" value="C:endoplasmic reticulum"/>
    <property type="evidence" value="ECO:0007669"/>
    <property type="project" value="TreeGrafter"/>
</dbReference>
<name>A0AAD8PCQ5_BABGI</name>
<dbReference type="GO" id="GO:0034976">
    <property type="term" value="P:response to endoplasmic reticulum stress"/>
    <property type="evidence" value="ECO:0007669"/>
    <property type="project" value="TreeGrafter"/>
</dbReference>
<accession>A0AAD8PCQ5</accession>
<comment type="caution">
    <text evidence="3">The sequence shown here is derived from an EMBL/GenBank/DDBJ whole genome shotgun (WGS) entry which is preliminary data.</text>
</comment>
<dbReference type="Pfam" id="PF00085">
    <property type="entry name" value="Thioredoxin"/>
    <property type="match status" value="1"/>
</dbReference>
<reference evidence="3" key="1">
    <citation type="submission" date="2023-08" db="EMBL/GenBank/DDBJ databases">
        <title>Draft sequence of the Babesia gibsoni genome.</title>
        <authorList>
            <person name="Yamagishi J.Y."/>
            <person name="Xuan X.X."/>
        </authorList>
    </citation>
    <scope>NUCLEOTIDE SEQUENCE</scope>
    <source>
        <strain evidence="3">Azabu</strain>
    </source>
</reference>
<keyword evidence="4" id="KW-1185">Reference proteome</keyword>
<dbReference type="GO" id="GO:0006457">
    <property type="term" value="P:protein folding"/>
    <property type="evidence" value="ECO:0007669"/>
    <property type="project" value="TreeGrafter"/>
</dbReference>
<organism evidence="3 4">
    <name type="scientific">Babesia gibsoni</name>
    <dbReference type="NCBI Taxonomy" id="33632"/>
    <lineage>
        <taxon>Eukaryota</taxon>
        <taxon>Sar</taxon>
        <taxon>Alveolata</taxon>
        <taxon>Apicomplexa</taxon>
        <taxon>Aconoidasida</taxon>
        <taxon>Piroplasmida</taxon>
        <taxon>Babesiidae</taxon>
        <taxon>Babesia</taxon>
    </lineage>
</organism>
<proteinExistence type="inferred from homology"/>
<evidence type="ECO:0000313" key="4">
    <source>
        <dbReference type="Proteomes" id="UP001230268"/>
    </source>
</evidence>
<dbReference type="Proteomes" id="UP001230268">
    <property type="component" value="Unassembled WGS sequence"/>
</dbReference>
<dbReference type="SUPFAM" id="SSF52833">
    <property type="entry name" value="Thioredoxin-like"/>
    <property type="match status" value="2"/>
</dbReference>
<comment type="similarity">
    <text evidence="1">Belongs to the protein disulfide isomerase family.</text>
</comment>
<evidence type="ECO:0000313" key="3">
    <source>
        <dbReference type="EMBL" id="KAK1441724.1"/>
    </source>
</evidence>
<protein>
    <recommendedName>
        <fullName evidence="2">Thioredoxin domain-containing protein</fullName>
    </recommendedName>
</protein>
<evidence type="ECO:0000256" key="1">
    <source>
        <dbReference type="ARBA" id="ARBA00006347"/>
    </source>
</evidence>
<dbReference type="Pfam" id="PF13848">
    <property type="entry name" value="Thioredoxin_6"/>
    <property type="match status" value="1"/>
</dbReference>
<evidence type="ECO:0000259" key="2">
    <source>
        <dbReference type="Pfam" id="PF00085"/>
    </source>
</evidence>
<dbReference type="AlphaFoldDB" id="A0AAD8PCQ5"/>
<gene>
    <name evidence="3" type="ORF">BgAZ_500560</name>
</gene>